<dbReference type="InterPro" id="IPR051781">
    <property type="entry name" value="Metallo-dep_Hydrolase"/>
</dbReference>
<evidence type="ECO:0000259" key="1">
    <source>
        <dbReference type="Pfam" id="PF01979"/>
    </source>
</evidence>
<proteinExistence type="predicted"/>
<accession>A0ABP4V0V9</accession>
<dbReference type="SUPFAM" id="SSF51556">
    <property type="entry name" value="Metallo-dependent hydrolases"/>
    <property type="match status" value="1"/>
</dbReference>
<reference evidence="3" key="1">
    <citation type="journal article" date="2019" name="Int. J. Syst. Evol. Microbiol.">
        <title>The Global Catalogue of Microorganisms (GCM) 10K type strain sequencing project: providing services to taxonomists for standard genome sequencing and annotation.</title>
        <authorList>
            <consortium name="The Broad Institute Genomics Platform"/>
            <consortium name="The Broad Institute Genome Sequencing Center for Infectious Disease"/>
            <person name="Wu L."/>
            <person name="Ma J."/>
        </authorList>
    </citation>
    <scope>NUCLEOTIDE SEQUENCE [LARGE SCALE GENOMIC DNA]</scope>
    <source>
        <strain evidence="3">JCM 14307</strain>
    </source>
</reference>
<evidence type="ECO:0000313" key="2">
    <source>
        <dbReference type="EMBL" id="GAA1713092.1"/>
    </source>
</evidence>
<dbReference type="Gene3D" id="3.30.110.90">
    <property type="entry name" value="Amidohydrolase"/>
    <property type="match status" value="2"/>
</dbReference>
<dbReference type="Proteomes" id="UP001500280">
    <property type="component" value="Unassembled WGS sequence"/>
</dbReference>
<keyword evidence="3" id="KW-1185">Reference proteome</keyword>
<dbReference type="RefSeq" id="WP_344162480.1">
    <property type="nucleotide sequence ID" value="NZ_BAAANF010000023.1"/>
</dbReference>
<dbReference type="Gene3D" id="2.30.40.10">
    <property type="entry name" value="Urease, subunit C, domain 1"/>
    <property type="match status" value="2"/>
</dbReference>
<organism evidence="2 3">
    <name type="scientific">Kribbella yunnanensis</name>
    <dbReference type="NCBI Taxonomy" id="190194"/>
    <lineage>
        <taxon>Bacteria</taxon>
        <taxon>Bacillati</taxon>
        <taxon>Actinomycetota</taxon>
        <taxon>Actinomycetes</taxon>
        <taxon>Propionibacteriales</taxon>
        <taxon>Kribbellaceae</taxon>
        <taxon>Kribbella</taxon>
    </lineage>
</organism>
<comment type="caution">
    <text evidence="2">The sequence shown here is derived from an EMBL/GenBank/DDBJ whole genome shotgun (WGS) entry which is preliminary data.</text>
</comment>
<dbReference type="SUPFAM" id="SSF51338">
    <property type="entry name" value="Composite domain of metallo-dependent hydrolases"/>
    <property type="match status" value="1"/>
</dbReference>
<dbReference type="Gene3D" id="3.40.50.10910">
    <property type="entry name" value="Amidohydrolase"/>
    <property type="match status" value="1"/>
</dbReference>
<feature type="domain" description="Amidohydrolase-related" evidence="1">
    <location>
        <begin position="71"/>
        <end position="448"/>
    </location>
</feature>
<dbReference type="InterPro" id="IPR032466">
    <property type="entry name" value="Metal_Hydrolase"/>
</dbReference>
<dbReference type="EMBL" id="BAAANF010000023">
    <property type="protein sequence ID" value="GAA1713092.1"/>
    <property type="molecule type" value="Genomic_DNA"/>
</dbReference>
<sequence>MTTEWTLPVVDYPARVSTAVAITQVAVVPMDEERVLTDHTVVVRDGKIDRVAPAAEVDTTGMRVVDGAGKYLIPGLADMHMHLGDSTDLICARDVGELLLYLNAGVTTVRNMWGDPFHLAARARVASGELPGPRIVTASPIIDGRHPTPGGRPMVYRPVVLDDPADAVGLVKAYAERGYDLIKPYSWLSLESLQALGRASKDAGLAMSGHCPIEVTFAQAADAGMNCLEHMTNIFHGTLRDGESAGDLADADPAQVERVVATLDWDALGRLADRFAEDQIWNCPTIAIQERMPCVPQFDGDPLELIQDRLRHLAPITSTILSNHPGLRAPLAAEPEQVFAARQQRNELKLRIIRLFHERGAPLLTGSDAPIGRPGDGVHDELATFVRAGLTPYEALRCATTEPARYLGQEQDWGTITEGKRADLVLLDANPLTDIANSASIAAVFTNGYHLSKAELTALMAARAEALAAPLSALSLPEPSELLRTTIFGTTTGLLTYAHRQQSDGSWLIDERSRSHTRERTTRLDLAPDFTIRTATTRIESPLGAETTDVTWEEDKGYRVVQVDLDGVLTTAMIGEEHLVPSDSMALSVAALRLTGEGVRALAADHEAVEEHTLSVELQGSSRSVTADHPRDALLHYQVELAEEGAVDSIVATFGLGMGNRLDRETGECAQ</sequence>
<dbReference type="InterPro" id="IPR011059">
    <property type="entry name" value="Metal-dep_hydrolase_composite"/>
</dbReference>
<protein>
    <recommendedName>
        <fullName evidence="1">Amidohydrolase-related domain-containing protein</fullName>
    </recommendedName>
</protein>
<evidence type="ECO:0000313" key="3">
    <source>
        <dbReference type="Proteomes" id="UP001500280"/>
    </source>
</evidence>
<dbReference type="Pfam" id="PF01979">
    <property type="entry name" value="Amidohydro_1"/>
    <property type="match status" value="1"/>
</dbReference>
<dbReference type="PANTHER" id="PTHR43135">
    <property type="entry name" value="ALPHA-D-RIBOSE 1-METHYLPHOSPHONATE 5-TRIPHOSPHATE DIPHOSPHATASE"/>
    <property type="match status" value="1"/>
</dbReference>
<dbReference type="InterPro" id="IPR006680">
    <property type="entry name" value="Amidohydro-rel"/>
</dbReference>
<gene>
    <name evidence="2" type="ORF">GCM10009745_71700</name>
</gene>
<name>A0ABP4V0V9_9ACTN</name>
<dbReference type="Gene3D" id="1.20.58.520">
    <property type="entry name" value="Amidohydrolase"/>
    <property type="match status" value="1"/>
</dbReference>
<dbReference type="PANTHER" id="PTHR43135:SF3">
    <property type="entry name" value="ALPHA-D-RIBOSE 1-METHYLPHOSPHONATE 5-TRIPHOSPHATE DIPHOSPHATASE"/>
    <property type="match status" value="1"/>
</dbReference>